<feature type="transmembrane region" description="Helical" evidence="7">
    <location>
        <begin position="81"/>
        <end position="106"/>
    </location>
</feature>
<dbReference type="RefSeq" id="WP_067361264.1">
    <property type="nucleotide sequence ID" value="NZ_JBIUBN010000024.1"/>
</dbReference>
<sequence length="145" mass="14520">MNRRLWTFIGGGLLVALVLAGVVSTYASAHPDGLESALREGCAVDADDTIVGGSCPATREEAHEIGGPLADYGLAGVRNDMLATGLSGVVGVLLTFAVGGGACWLLRRRDPTPAGTDPTPAGTGADPAVRPGRQAAGPVDPDSGD</sequence>
<evidence type="ECO:0000256" key="5">
    <source>
        <dbReference type="ARBA" id="ARBA00023136"/>
    </source>
</evidence>
<dbReference type="Proteomes" id="UP000070620">
    <property type="component" value="Unassembled WGS sequence"/>
</dbReference>
<evidence type="ECO:0000256" key="4">
    <source>
        <dbReference type="ARBA" id="ARBA00022989"/>
    </source>
</evidence>
<dbReference type="GO" id="GO:0005886">
    <property type="term" value="C:plasma membrane"/>
    <property type="evidence" value="ECO:0007669"/>
    <property type="project" value="UniProtKB-SubCell"/>
</dbReference>
<keyword evidence="3 7" id="KW-0812">Transmembrane</keyword>
<keyword evidence="4 7" id="KW-1133">Transmembrane helix</keyword>
<proteinExistence type="predicted"/>
<evidence type="ECO:0000313" key="9">
    <source>
        <dbReference type="EMBL" id="KXK62720.1"/>
    </source>
</evidence>
<feature type="compositionally biased region" description="Low complexity" evidence="6">
    <location>
        <begin position="112"/>
        <end position="128"/>
    </location>
</feature>
<evidence type="ECO:0000256" key="2">
    <source>
        <dbReference type="ARBA" id="ARBA00022475"/>
    </source>
</evidence>
<evidence type="ECO:0000259" key="8">
    <source>
        <dbReference type="Pfam" id="PF13190"/>
    </source>
</evidence>
<accession>A0A136PW51</accession>
<comment type="subcellular location">
    <subcellularLocation>
        <location evidence="1">Cell membrane</location>
    </subcellularLocation>
</comment>
<name>A0A136PW51_9ACTN</name>
<feature type="domain" description="PDGLE" evidence="8">
    <location>
        <begin position="7"/>
        <end position="108"/>
    </location>
</feature>
<dbReference type="Pfam" id="PF13190">
    <property type="entry name" value="PDGLE"/>
    <property type="match status" value="1"/>
</dbReference>
<dbReference type="OrthoDB" id="4843785at2"/>
<gene>
    <name evidence="9" type="ORF">AWW66_06645</name>
</gene>
<evidence type="ECO:0000256" key="1">
    <source>
        <dbReference type="ARBA" id="ARBA00004236"/>
    </source>
</evidence>
<evidence type="ECO:0000256" key="7">
    <source>
        <dbReference type="SAM" id="Phobius"/>
    </source>
</evidence>
<feature type="region of interest" description="Disordered" evidence="6">
    <location>
        <begin position="107"/>
        <end position="145"/>
    </location>
</feature>
<evidence type="ECO:0000256" key="6">
    <source>
        <dbReference type="SAM" id="MobiDB-lite"/>
    </source>
</evidence>
<evidence type="ECO:0000313" key="10">
    <source>
        <dbReference type="Proteomes" id="UP000070620"/>
    </source>
</evidence>
<dbReference type="EMBL" id="LRQV01000014">
    <property type="protein sequence ID" value="KXK62720.1"/>
    <property type="molecule type" value="Genomic_DNA"/>
</dbReference>
<keyword evidence="10" id="KW-1185">Reference proteome</keyword>
<protein>
    <submittedName>
        <fullName evidence="9">Cobalamin biosynthesis protein CbiM</fullName>
    </submittedName>
</protein>
<dbReference type="InterPro" id="IPR025937">
    <property type="entry name" value="PDGLE_dom"/>
</dbReference>
<organism evidence="9 10">
    <name type="scientific">Micromonospora rosaria</name>
    <dbReference type="NCBI Taxonomy" id="47874"/>
    <lineage>
        <taxon>Bacteria</taxon>
        <taxon>Bacillati</taxon>
        <taxon>Actinomycetota</taxon>
        <taxon>Actinomycetes</taxon>
        <taxon>Micromonosporales</taxon>
        <taxon>Micromonosporaceae</taxon>
        <taxon>Micromonospora</taxon>
    </lineage>
</organism>
<reference evidence="9 10" key="1">
    <citation type="submission" date="2016-01" db="EMBL/GenBank/DDBJ databases">
        <title>Whole genome sequence and analysis of Micromonospora rosaria DSM 803, which can produce antibacterial substance rosamicin.</title>
        <authorList>
            <person name="Yang H."/>
            <person name="He X."/>
            <person name="Zhu D."/>
        </authorList>
    </citation>
    <scope>NUCLEOTIDE SEQUENCE [LARGE SCALE GENOMIC DNA]</scope>
    <source>
        <strain evidence="9 10">DSM 803</strain>
    </source>
</reference>
<keyword evidence="5 7" id="KW-0472">Membrane</keyword>
<dbReference type="AlphaFoldDB" id="A0A136PW51"/>
<comment type="caution">
    <text evidence="9">The sequence shown here is derived from an EMBL/GenBank/DDBJ whole genome shotgun (WGS) entry which is preliminary data.</text>
</comment>
<evidence type="ECO:0000256" key="3">
    <source>
        <dbReference type="ARBA" id="ARBA00022692"/>
    </source>
</evidence>
<keyword evidence="2" id="KW-1003">Cell membrane</keyword>